<dbReference type="CDD" id="cd00051">
    <property type="entry name" value="EFh"/>
    <property type="match status" value="1"/>
</dbReference>
<dbReference type="InterPro" id="IPR001715">
    <property type="entry name" value="CH_dom"/>
</dbReference>
<dbReference type="FunFam" id="1.10.238.10:FF:000263">
    <property type="entry name" value="plastin-1 isoform X2"/>
    <property type="match status" value="1"/>
</dbReference>
<dbReference type="InterPro" id="IPR011992">
    <property type="entry name" value="EF-hand-dom_pair"/>
</dbReference>
<dbReference type="SUPFAM" id="SSF47473">
    <property type="entry name" value="EF-hand"/>
    <property type="match status" value="1"/>
</dbReference>
<dbReference type="PROSITE" id="PS00018">
    <property type="entry name" value="EF_HAND_1"/>
    <property type="match status" value="2"/>
</dbReference>
<dbReference type="FunFam" id="1.10.418.10:FF:000042">
    <property type="entry name" value="Fimbrin, putative"/>
    <property type="match status" value="1"/>
</dbReference>
<dbReference type="SMART" id="SM00033">
    <property type="entry name" value="CH"/>
    <property type="match status" value="2"/>
</dbReference>
<dbReference type="CDD" id="cd21295">
    <property type="entry name" value="CH_PLS_rpt2"/>
    <property type="match status" value="1"/>
</dbReference>
<keyword evidence="3" id="KW-0009">Actin-binding</keyword>
<dbReference type="InterPro" id="IPR002048">
    <property type="entry name" value="EF_hand_dom"/>
</dbReference>
<keyword evidence="2" id="KW-0106">Calcium</keyword>
<proteinExistence type="predicted"/>
<evidence type="ECO:0000259" key="4">
    <source>
        <dbReference type="PROSITE" id="PS50021"/>
    </source>
</evidence>
<keyword evidence="7" id="KW-1185">Reference proteome</keyword>
<dbReference type="PROSITE" id="PS50021">
    <property type="entry name" value="CH"/>
    <property type="match status" value="3"/>
</dbReference>
<feature type="domain" description="EF-hand" evidence="5">
    <location>
        <begin position="48"/>
        <end position="79"/>
    </location>
</feature>
<dbReference type="Pfam" id="PF13499">
    <property type="entry name" value="EF-hand_7"/>
    <property type="match status" value="1"/>
</dbReference>
<feature type="domain" description="Calponin-homology (CH)" evidence="4">
    <location>
        <begin position="118"/>
        <end position="223"/>
    </location>
</feature>
<name>A0AAN0JRU1_AMPQE</name>
<dbReference type="InterPro" id="IPR039959">
    <property type="entry name" value="Fimbrin/Plastin"/>
</dbReference>
<dbReference type="SUPFAM" id="SSF47576">
    <property type="entry name" value="Calponin-homology domain, CH-domain"/>
    <property type="match status" value="1"/>
</dbReference>
<evidence type="ECO:0000256" key="2">
    <source>
        <dbReference type="ARBA" id="ARBA00022837"/>
    </source>
</evidence>
<protein>
    <submittedName>
        <fullName evidence="6">Uncharacterized protein</fullName>
    </submittedName>
</protein>
<dbReference type="InterPro" id="IPR018247">
    <property type="entry name" value="EF_Hand_1_Ca_BS"/>
</dbReference>
<feature type="domain" description="Calponin-homology (CH)" evidence="4">
    <location>
        <begin position="243"/>
        <end position="358"/>
    </location>
</feature>
<dbReference type="GeneID" id="100633494"/>
<dbReference type="Gene3D" id="1.10.418.10">
    <property type="entry name" value="Calponin-like domain"/>
    <property type="match status" value="3"/>
</dbReference>
<dbReference type="GO" id="GO:0005884">
    <property type="term" value="C:actin filament"/>
    <property type="evidence" value="ECO:0007669"/>
    <property type="project" value="TreeGrafter"/>
</dbReference>
<feature type="domain" description="EF-hand" evidence="5">
    <location>
        <begin position="8"/>
        <end position="43"/>
    </location>
</feature>
<dbReference type="Proteomes" id="UP000007879">
    <property type="component" value="Unassembled WGS sequence"/>
</dbReference>
<evidence type="ECO:0000313" key="6">
    <source>
        <dbReference type="EnsemblMetazoa" id="XP_019859573.1"/>
    </source>
</evidence>
<dbReference type="RefSeq" id="XP_019859573.1">
    <property type="nucleotide sequence ID" value="XM_020004014.1"/>
</dbReference>
<dbReference type="InterPro" id="IPR001589">
    <property type="entry name" value="Actinin_actin-bd_CS"/>
</dbReference>
<dbReference type="InterPro" id="IPR036872">
    <property type="entry name" value="CH_dom_sf"/>
</dbReference>
<dbReference type="SMART" id="SM00054">
    <property type="entry name" value="EFh"/>
    <property type="match status" value="2"/>
</dbReference>
<dbReference type="GO" id="GO:0032432">
    <property type="term" value="C:actin filament bundle"/>
    <property type="evidence" value="ECO:0007669"/>
    <property type="project" value="TreeGrafter"/>
</dbReference>
<dbReference type="GO" id="GO:0051015">
    <property type="term" value="F:actin filament binding"/>
    <property type="evidence" value="ECO:0007669"/>
    <property type="project" value="InterPro"/>
</dbReference>
<sequence>MASKFSSEKLEEIRAQFDQFDADGNGHITCSEIAEVLKALGETTPGYKIRDMIREVDIDENGTIEFNEFVEMYAKVTAEKKTYGLQKTADKAKKLVQVGGLSEASAEDGEDLSDLMALSPEEILLRWFNYHLEEAGNPRRVHNFTKDIMDSECYTVLLNQIAPDDAGVDLSPLQEKDPEKRATLMLQQADKIGCKKFVRPKDVVKGNQRLNLAFVANLFNTYPALKPTEEGLPDFDLGDFGETREEKTFRNWMNSLGVNPFVNSLYQDLKDGNVLLQLFDKVKPGIVKWEKVNKPPYKMGGNMKKLENCNYAVDLGKQMGFSVVGIGGKDIFDGNKLTLAIIWQLMRAYTLAMLQKLSGSDKPIEEDAILLWTNTTLEEAGKTHTISGFKDQSISTSLPVIDLLDALRPGKVNYEIVLTAPSTDEII</sequence>
<evidence type="ECO:0000259" key="5">
    <source>
        <dbReference type="PROSITE" id="PS50222"/>
    </source>
</evidence>
<dbReference type="GO" id="GO:0005509">
    <property type="term" value="F:calcium ion binding"/>
    <property type="evidence" value="ECO:0007669"/>
    <property type="project" value="InterPro"/>
</dbReference>
<accession>A0AAN0JRU1</accession>
<dbReference type="PANTHER" id="PTHR19961:SF18">
    <property type="entry name" value="FI19014P1"/>
    <property type="match status" value="1"/>
</dbReference>
<dbReference type="AlphaFoldDB" id="A0AAN0JRU1"/>
<feature type="domain" description="Calponin-homology (CH)" evidence="4">
    <location>
        <begin position="363"/>
        <end position="427"/>
    </location>
</feature>
<reference evidence="7" key="1">
    <citation type="journal article" date="2010" name="Nature">
        <title>The Amphimedon queenslandica genome and the evolution of animal complexity.</title>
        <authorList>
            <person name="Srivastava M."/>
            <person name="Simakov O."/>
            <person name="Chapman J."/>
            <person name="Fahey B."/>
            <person name="Gauthier M.E."/>
            <person name="Mitros T."/>
            <person name="Richards G.S."/>
            <person name="Conaco C."/>
            <person name="Dacre M."/>
            <person name="Hellsten U."/>
            <person name="Larroux C."/>
            <person name="Putnam N.H."/>
            <person name="Stanke M."/>
            <person name="Adamska M."/>
            <person name="Darling A."/>
            <person name="Degnan S.M."/>
            <person name="Oakley T.H."/>
            <person name="Plachetzki D.C."/>
            <person name="Zhai Y."/>
            <person name="Adamski M."/>
            <person name="Calcino A."/>
            <person name="Cummins S.F."/>
            <person name="Goodstein D.M."/>
            <person name="Harris C."/>
            <person name="Jackson D.J."/>
            <person name="Leys S.P."/>
            <person name="Shu S."/>
            <person name="Woodcroft B.J."/>
            <person name="Vervoort M."/>
            <person name="Kosik K.S."/>
            <person name="Manning G."/>
            <person name="Degnan B.M."/>
            <person name="Rokhsar D.S."/>
        </authorList>
    </citation>
    <scope>NUCLEOTIDE SEQUENCE [LARGE SCALE GENOMIC DNA]</scope>
</reference>
<dbReference type="EnsemblMetazoa" id="XM_020004014.1">
    <property type="protein sequence ID" value="XP_019859573.1"/>
    <property type="gene ID" value="LOC100633494"/>
</dbReference>
<dbReference type="GO" id="GO:0051639">
    <property type="term" value="P:actin filament network formation"/>
    <property type="evidence" value="ECO:0007669"/>
    <property type="project" value="TreeGrafter"/>
</dbReference>
<evidence type="ECO:0000256" key="3">
    <source>
        <dbReference type="ARBA" id="ARBA00023203"/>
    </source>
</evidence>
<keyword evidence="1" id="KW-0677">Repeat</keyword>
<organism evidence="6 7">
    <name type="scientific">Amphimedon queenslandica</name>
    <name type="common">Sponge</name>
    <dbReference type="NCBI Taxonomy" id="400682"/>
    <lineage>
        <taxon>Eukaryota</taxon>
        <taxon>Metazoa</taxon>
        <taxon>Porifera</taxon>
        <taxon>Demospongiae</taxon>
        <taxon>Heteroscleromorpha</taxon>
        <taxon>Haplosclerida</taxon>
        <taxon>Niphatidae</taxon>
        <taxon>Amphimedon</taxon>
    </lineage>
</organism>
<dbReference type="GO" id="GO:0005737">
    <property type="term" value="C:cytoplasm"/>
    <property type="evidence" value="ECO:0007669"/>
    <property type="project" value="TreeGrafter"/>
</dbReference>
<evidence type="ECO:0000256" key="1">
    <source>
        <dbReference type="ARBA" id="ARBA00022737"/>
    </source>
</evidence>
<dbReference type="PROSITE" id="PS00019">
    <property type="entry name" value="ACTININ_1"/>
    <property type="match status" value="1"/>
</dbReference>
<dbReference type="CDD" id="cd21298">
    <property type="entry name" value="CH_PLS_rpt3"/>
    <property type="match status" value="1"/>
</dbReference>
<evidence type="ECO:0000313" key="7">
    <source>
        <dbReference type="Proteomes" id="UP000007879"/>
    </source>
</evidence>
<dbReference type="Gene3D" id="1.10.238.10">
    <property type="entry name" value="EF-hand"/>
    <property type="match status" value="1"/>
</dbReference>
<dbReference type="KEGG" id="aqu:100633494"/>
<dbReference type="FunFam" id="1.10.418.10:FF:000027">
    <property type="entry name" value="Probable fimbrin"/>
    <property type="match status" value="1"/>
</dbReference>
<dbReference type="Pfam" id="PF00307">
    <property type="entry name" value="CH"/>
    <property type="match status" value="3"/>
</dbReference>
<reference evidence="6" key="2">
    <citation type="submission" date="2024-06" db="UniProtKB">
        <authorList>
            <consortium name="EnsemblMetazoa"/>
        </authorList>
    </citation>
    <scope>IDENTIFICATION</scope>
</reference>
<dbReference type="PANTHER" id="PTHR19961">
    <property type="entry name" value="FIMBRIN/PLASTIN"/>
    <property type="match status" value="1"/>
</dbReference>
<dbReference type="GO" id="GO:0051017">
    <property type="term" value="P:actin filament bundle assembly"/>
    <property type="evidence" value="ECO:0007669"/>
    <property type="project" value="InterPro"/>
</dbReference>
<dbReference type="PROSITE" id="PS50222">
    <property type="entry name" value="EF_HAND_2"/>
    <property type="match status" value="2"/>
</dbReference>